<name>A0A372GP73_9ACTN</name>
<reference evidence="2 3" key="1">
    <citation type="submission" date="2018-08" db="EMBL/GenBank/DDBJ databases">
        <title>Actinomadura spongicola sp. nov., isolated from marine sponge Leucetta chagosensis.</title>
        <authorList>
            <person name="Li L."/>
            <person name="Lin H.W."/>
        </authorList>
    </citation>
    <scope>NUCLEOTIDE SEQUENCE [LARGE SCALE GENOMIC DNA]</scope>
    <source>
        <strain evidence="2 3">LHW52907</strain>
    </source>
</reference>
<dbReference type="EMBL" id="QVNQ01000001">
    <property type="protein sequence ID" value="RFS87198.1"/>
    <property type="molecule type" value="Genomic_DNA"/>
</dbReference>
<evidence type="ECO:0000313" key="3">
    <source>
        <dbReference type="Proteomes" id="UP000262882"/>
    </source>
</evidence>
<dbReference type="RefSeq" id="WP_117397648.1">
    <property type="nucleotide sequence ID" value="NZ_QVNQ01000001.1"/>
</dbReference>
<keyword evidence="3" id="KW-1185">Reference proteome</keyword>
<gene>
    <name evidence="2" type="ORF">D0T12_02850</name>
</gene>
<organism evidence="2 3">
    <name type="scientific">Actinomadura spongiicola</name>
    <dbReference type="NCBI Taxonomy" id="2303421"/>
    <lineage>
        <taxon>Bacteria</taxon>
        <taxon>Bacillati</taxon>
        <taxon>Actinomycetota</taxon>
        <taxon>Actinomycetes</taxon>
        <taxon>Streptosporangiales</taxon>
        <taxon>Thermomonosporaceae</taxon>
        <taxon>Actinomadura</taxon>
    </lineage>
</organism>
<comment type="caution">
    <text evidence="2">The sequence shown here is derived from an EMBL/GenBank/DDBJ whole genome shotgun (WGS) entry which is preliminary data.</text>
</comment>
<keyword evidence="1" id="KW-0812">Transmembrane</keyword>
<dbReference type="OrthoDB" id="3217869at2"/>
<feature type="transmembrane region" description="Helical" evidence="1">
    <location>
        <begin position="12"/>
        <end position="34"/>
    </location>
</feature>
<accession>A0A372GP73</accession>
<protein>
    <submittedName>
        <fullName evidence="2">ABC transporter permease</fullName>
    </submittedName>
</protein>
<feature type="transmembrane region" description="Helical" evidence="1">
    <location>
        <begin position="299"/>
        <end position="319"/>
    </location>
</feature>
<keyword evidence="1" id="KW-0472">Membrane</keyword>
<feature type="transmembrane region" description="Helical" evidence="1">
    <location>
        <begin position="217"/>
        <end position="236"/>
    </location>
</feature>
<evidence type="ECO:0000256" key="1">
    <source>
        <dbReference type="SAM" id="Phobius"/>
    </source>
</evidence>
<proteinExistence type="predicted"/>
<dbReference type="AlphaFoldDB" id="A0A372GP73"/>
<evidence type="ECO:0000313" key="2">
    <source>
        <dbReference type="EMBL" id="RFS87198.1"/>
    </source>
</evidence>
<feature type="transmembrane region" description="Helical" evidence="1">
    <location>
        <begin position="243"/>
        <end position="263"/>
    </location>
</feature>
<feature type="transmembrane region" description="Helical" evidence="1">
    <location>
        <begin position="187"/>
        <end position="211"/>
    </location>
</feature>
<sequence length="337" mass="34269">MRDERTHDRRKPIAVLVVVSLIGLIFTGSFLGALHHLEPHKVPVAVVAPPHAVDRLGALMERKAEGAFDLTAYDDQRKARDALLERDVDAVFVPGAPGAPGKGGATLIVAGANGRTVQNAVTAAFQGVGQATGQPVTVKDVRPLPDGDNNGVSAIFFVITTVIPAVILAVLLAVAAPRVGAGRRLGLLAAGSVALGGVNAWVAAGLTGALTGAPLELWALASLLVFAVASFAAGAWRVAGPPAVGLTALLFIPIGVPASGGPIGPQFIPQWYATVGDWLPVAASVDAVRNTVYFDGNAIGGPLLVLALWVAAGLALVVVPKKARERAAVTTEPAVGS</sequence>
<feature type="transmembrane region" description="Helical" evidence="1">
    <location>
        <begin position="154"/>
        <end position="175"/>
    </location>
</feature>
<dbReference type="Proteomes" id="UP000262882">
    <property type="component" value="Unassembled WGS sequence"/>
</dbReference>
<keyword evidence="1" id="KW-1133">Transmembrane helix</keyword>